<proteinExistence type="predicted"/>
<feature type="transmembrane region" description="Helical" evidence="2">
    <location>
        <begin position="104"/>
        <end position="124"/>
    </location>
</feature>
<keyword evidence="4" id="KW-1185">Reference proteome</keyword>
<keyword evidence="2" id="KW-0812">Transmembrane</keyword>
<dbReference type="GeneID" id="68104272"/>
<evidence type="ECO:0000256" key="1">
    <source>
        <dbReference type="SAM" id="MobiDB-lite"/>
    </source>
</evidence>
<comment type="caution">
    <text evidence="3">The sequence shown here is derived from an EMBL/GenBank/DDBJ whole genome shotgun (WGS) entry which is preliminary data.</text>
</comment>
<reference evidence="3 4" key="1">
    <citation type="journal article" date="2018" name="BMC Genomics">
        <title>The genome of Naegleria lovaniensis, the basis for a comparative approach to unravel pathogenicity factors of the human pathogenic amoeba N. fowleri.</title>
        <authorList>
            <person name="Liechti N."/>
            <person name="Schurch N."/>
            <person name="Bruggmann R."/>
            <person name="Wittwer M."/>
        </authorList>
    </citation>
    <scope>NUCLEOTIDE SEQUENCE [LARGE SCALE GENOMIC DNA]</scope>
    <source>
        <strain evidence="3 4">ATCC 30569</strain>
    </source>
</reference>
<name>A0AA88KEI6_NAELO</name>
<keyword evidence="2" id="KW-0472">Membrane</keyword>
<accession>A0AA88KEI6</accession>
<keyword evidence="2" id="KW-1133">Transmembrane helix</keyword>
<dbReference type="Proteomes" id="UP000816034">
    <property type="component" value="Unassembled WGS sequence"/>
</dbReference>
<evidence type="ECO:0000313" key="3">
    <source>
        <dbReference type="EMBL" id="KAG2373729.1"/>
    </source>
</evidence>
<feature type="region of interest" description="Disordered" evidence="1">
    <location>
        <begin position="49"/>
        <end position="71"/>
    </location>
</feature>
<protein>
    <recommendedName>
        <fullName evidence="5">Transmembrane protein</fullName>
    </recommendedName>
</protein>
<feature type="transmembrane region" description="Helical" evidence="2">
    <location>
        <begin position="20"/>
        <end position="39"/>
    </location>
</feature>
<dbReference type="AlphaFoldDB" id="A0AA88KEI6"/>
<sequence length="151" mass="17379">MSLQQQPTTNNILVLGMTRRILMFSMCLVAATILILFFLPSNIESQTLSSSSTVSAPSPRNHTKDTSSVSLDPLEQDLQQQHLHERYMQTFWIHREHYKFNSAVLFETVTWWLMIVMGVVYVAMEGPKTLSWLGLNGKKKKEQEPLKEKSH</sequence>
<evidence type="ECO:0000313" key="4">
    <source>
        <dbReference type="Proteomes" id="UP000816034"/>
    </source>
</evidence>
<evidence type="ECO:0000256" key="2">
    <source>
        <dbReference type="SAM" id="Phobius"/>
    </source>
</evidence>
<organism evidence="3 4">
    <name type="scientific">Naegleria lovaniensis</name>
    <name type="common">Amoeba</name>
    <dbReference type="NCBI Taxonomy" id="51637"/>
    <lineage>
        <taxon>Eukaryota</taxon>
        <taxon>Discoba</taxon>
        <taxon>Heterolobosea</taxon>
        <taxon>Tetramitia</taxon>
        <taxon>Eutetramitia</taxon>
        <taxon>Vahlkampfiidae</taxon>
        <taxon>Naegleria</taxon>
    </lineage>
</organism>
<feature type="compositionally biased region" description="Low complexity" evidence="1">
    <location>
        <begin position="49"/>
        <end position="58"/>
    </location>
</feature>
<dbReference type="RefSeq" id="XP_044542903.1">
    <property type="nucleotide sequence ID" value="XM_044687515.1"/>
</dbReference>
<evidence type="ECO:0008006" key="5">
    <source>
        <dbReference type="Google" id="ProtNLM"/>
    </source>
</evidence>
<dbReference type="EMBL" id="PYSW02000051">
    <property type="protein sequence ID" value="KAG2373729.1"/>
    <property type="molecule type" value="Genomic_DNA"/>
</dbReference>
<gene>
    <name evidence="3" type="ORF">C9374_011818</name>
</gene>